<dbReference type="EMBL" id="HACM01008189">
    <property type="protein sequence ID" value="CRZ08631.1"/>
    <property type="molecule type" value="Transcribed_RNA"/>
</dbReference>
<dbReference type="AlphaFoldDB" id="A0A0H5R3Z1"/>
<reference evidence="1" key="1">
    <citation type="submission" date="2015-04" db="EMBL/GenBank/DDBJ databases">
        <title>The genome sequence of the plant pathogenic Rhizarian Plasmodiophora brassicae reveals insights in its biotrophic life cycle and the origin of chitin synthesis.</title>
        <authorList>
            <person name="Schwelm A."/>
            <person name="Fogelqvist J."/>
            <person name="Knaust A."/>
            <person name="Julke S."/>
            <person name="Lilja T."/>
            <person name="Dhandapani V."/>
            <person name="Bonilla-Rosso G."/>
            <person name="Karlsson M."/>
            <person name="Shevchenko A."/>
            <person name="Choi S.R."/>
            <person name="Kim H.G."/>
            <person name="Park J.Y."/>
            <person name="Lim Y.P."/>
            <person name="Ludwig-Muller J."/>
            <person name="Dixelius C."/>
        </authorList>
    </citation>
    <scope>NUCLEOTIDE SEQUENCE</scope>
    <source>
        <tissue evidence="1">Potato root galls</tissue>
    </source>
</reference>
<organism evidence="1">
    <name type="scientific">Spongospora subterranea</name>
    <dbReference type="NCBI Taxonomy" id="70186"/>
    <lineage>
        <taxon>Eukaryota</taxon>
        <taxon>Sar</taxon>
        <taxon>Rhizaria</taxon>
        <taxon>Endomyxa</taxon>
        <taxon>Phytomyxea</taxon>
        <taxon>Plasmodiophorida</taxon>
        <taxon>Plasmodiophoridae</taxon>
        <taxon>Spongospora</taxon>
    </lineage>
</organism>
<protein>
    <submittedName>
        <fullName evidence="1">Uncharacterized protein</fullName>
    </submittedName>
</protein>
<accession>A0A0H5R3Z1</accession>
<dbReference type="EMBL" id="HACM01008190">
    <property type="protein sequence ID" value="CRZ08632.1"/>
    <property type="molecule type" value="Transcribed_RNA"/>
</dbReference>
<evidence type="ECO:0000313" key="1">
    <source>
        <dbReference type="EMBL" id="CRZ08631.1"/>
    </source>
</evidence>
<name>A0A0H5R3Z1_9EUKA</name>
<sequence>LWWIPLLSADFMATVGSCKSGGLDSRNPMFPGSPPAIWLRMSLFLSNNSSTHIHSMFSSRKWRLPSSVERGKCGPRLKAWSVAEIIRGDNTLSCYRRYITSSRSFEILTD</sequence>
<feature type="non-terminal residue" evidence="1">
    <location>
        <position position="1"/>
    </location>
</feature>
<proteinExistence type="predicted"/>